<organism evidence="1 2">
    <name type="scientific">Petrolisthes cinctipes</name>
    <name type="common">Flat porcelain crab</name>
    <dbReference type="NCBI Taxonomy" id="88211"/>
    <lineage>
        <taxon>Eukaryota</taxon>
        <taxon>Metazoa</taxon>
        <taxon>Ecdysozoa</taxon>
        <taxon>Arthropoda</taxon>
        <taxon>Crustacea</taxon>
        <taxon>Multicrustacea</taxon>
        <taxon>Malacostraca</taxon>
        <taxon>Eumalacostraca</taxon>
        <taxon>Eucarida</taxon>
        <taxon>Decapoda</taxon>
        <taxon>Pleocyemata</taxon>
        <taxon>Anomura</taxon>
        <taxon>Galatheoidea</taxon>
        <taxon>Porcellanidae</taxon>
        <taxon>Petrolisthes</taxon>
    </lineage>
</organism>
<keyword evidence="2" id="KW-1185">Reference proteome</keyword>
<proteinExistence type="predicted"/>
<accession>A0AAE1EKL4</accession>
<evidence type="ECO:0000313" key="1">
    <source>
        <dbReference type="EMBL" id="KAK3854085.1"/>
    </source>
</evidence>
<dbReference type="Proteomes" id="UP001286313">
    <property type="component" value="Unassembled WGS sequence"/>
</dbReference>
<dbReference type="AlphaFoldDB" id="A0AAE1EKL4"/>
<gene>
    <name evidence="1" type="ORF">Pcinc_039407</name>
</gene>
<name>A0AAE1EKL4_PETCI</name>
<reference evidence="1" key="1">
    <citation type="submission" date="2023-10" db="EMBL/GenBank/DDBJ databases">
        <title>Genome assemblies of two species of porcelain crab, Petrolisthes cinctipes and Petrolisthes manimaculis (Anomura: Porcellanidae).</title>
        <authorList>
            <person name="Angst P."/>
        </authorList>
    </citation>
    <scope>NUCLEOTIDE SEQUENCE</scope>
    <source>
        <strain evidence="1">PB745_01</strain>
        <tissue evidence="1">Gill</tissue>
    </source>
</reference>
<evidence type="ECO:0000313" key="2">
    <source>
        <dbReference type="Proteomes" id="UP001286313"/>
    </source>
</evidence>
<sequence length="69" mass="8289">MCYQITRLPPTTRDEWDKFCCRLYRYSAYINSTAIIYEGARGCLARHLEELQQQQLGEHNLDIREKIEH</sequence>
<dbReference type="EMBL" id="JAWQEG010006713">
    <property type="protein sequence ID" value="KAK3854085.1"/>
    <property type="molecule type" value="Genomic_DNA"/>
</dbReference>
<comment type="caution">
    <text evidence="1">The sequence shown here is derived from an EMBL/GenBank/DDBJ whole genome shotgun (WGS) entry which is preliminary data.</text>
</comment>
<protein>
    <submittedName>
        <fullName evidence="1">Uncharacterized protein</fullName>
    </submittedName>
</protein>